<comment type="caution">
    <text evidence="3">The sequence shown here is derived from an EMBL/GenBank/DDBJ whole genome shotgun (WGS) entry which is preliminary data.</text>
</comment>
<sequence length="321" mass="35115">MNYKSYSRLLQKNLFAFILSAAGLLFIAGCQSKQPSPPPPVPQANVAPADTQHDATQKQYGPDVEAQRQQNQKEADQTVDKEAIAAVEQTRQALAAIQANKKTEALAALERATGKINILLARNPKSALIPTDAEVVVIDTAPQDRKAIGHLTQEATIAMNINDLPDARVLLAGLVSEIRLRTTCIPLASYPAVLLDAARLVDQGKNQEAEAVLNTALNTLVIVDHVTPLPLLLAQAAVKAADSQRQDQAKERILLETAKNELNRGRELGYLAGDSDYKTLDKQISDLESTIQGKHDIGSKFSDLRDRIATFLKRQKEHERR</sequence>
<dbReference type="PROSITE" id="PS51257">
    <property type="entry name" value="PROKAR_LIPOPROTEIN"/>
    <property type="match status" value="1"/>
</dbReference>
<feature type="signal peptide" evidence="2">
    <location>
        <begin position="1"/>
        <end position="21"/>
    </location>
</feature>
<keyword evidence="3" id="KW-0449">Lipoprotein</keyword>
<dbReference type="AlphaFoldDB" id="A0A7W8N4V5"/>
<dbReference type="Proteomes" id="UP000569092">
    <property type="component" value="Unassembled WGS sequence"/>
</dbReference>
<accession>A0A7W8N4V5</accession>
<reference evidence="3 4" key="1">
    <citation type="submission" date="2020-08" db="EMBL/GenBank/DDBJ databases">
        <title>Genomic Encyclopedia of Type Strains, Phase IV (KMG-V): Genome sequencing to study the core and pangenomes of soil and plant-associated prokaryotes.</title>
        <authorList>
            <person name="Whitman W."/>
        </authorList>
    </citation>
    <scope>NUCLEOTIDE SEQUENCE [LARGE SCALE GENOMIC DNA]</scope>
    <source>
        <strain evidence="3 4">M8US30</strain>
    </source>
</reference>
<gene>
    <name evidence="3" type="ORF">HDF10_001300</name>
</gene>
<proteinExistence type="predicted"/>
<feature type="region of interest" description="Disordered" evidence="1">
    <location>
        <begin position="33"/>
        <end position="60"/>
    </location>
</feature>
<evidence type="ECO:0000256" key="1">
    <source>
        <dbReference type="SAM" id="MobiDB-lite"/>
    </source>
</evidence>
<evidence type="ECO:0000313" key="3">
    <source>
        <dbReference type="EMBL" id="MBB5343325.1"/>
    </source>
</evidence>
<dbReference type="EMBL" id="JACHDZ010000002">
    <property type="protein sequence ID" value="MBB5343325.1"/>
    <property type="molecule type" value="Genomic_DNA"/>
</dbReference>
<organism evidence="3 4">
    <name type="scientific">Tunturiibacter lichenicola</name>
    <dbReference type="NCBI Taxonomy" id="2051959"/>
    <lineage>
        <taxon>Bacteria</taxon>
        <taxon>Pseudomonadati</taxon>
        <taxon>Acidobacteriota</taxon>
        <taxon>Terriglobia</taxon>
        <taxon>Terriglobales</taxon>
        <taxon>Acidobacteriaceae</taxon>
        <taxon>Tunturiibacter</taxon>
    </lineage>
</organism>
<dbReference type="InterPro" id="IPR021236">
    <property type="entry name" value="Uncharacterised_YfdX"/>
</dbReference>
<dbReference type="Pfam" id="PF10938">
    <property type="entry name" value="YfdX"/>
    <property type="match status" value="1"/>
</dbReference>
<feature type="chain" id="PRO_5031474454" evidence="2">
    <location>
        <begin position="22"/>
        <end position="321"/>
    </location>
</feature>
<name>A0A7W8N4V5_9BACT</name>
<protein>
    <submittedName>
        <fullName evidence="3">Small lipoprotein YifL</fullName>
    </submittedName>
</protein>
<evidence type="ECO:0000256" key="2">
    <source>
        <dbReference type="SAM" id="SignalP"/>
    </source>
</evidence>
<keyword evidence="2" id="KW-0732">Signal</keyword>
<evidence type="ECO:0000313" key="4">
    <source>
        <dbReference type="Proteomes" id="UP000569092"/>
    </source>
</evidence>